<gene>
    <name evidence="3" type="ORF">SAMN05421636_10384</name>
</gene>
<dbReference type="Pfam" id="PF13472">
    <property type="entry name" value="Lipase_GDSL_2"/>
    <property type="match status" value="1"/>
</dbReference>
<evidence type="ECO:0000313" key="4">
    <source>
        <dbReference type="Proteomes" id="UP000199109"/>
    </source>
</evidence>
<name>A0A1G6ZSS2_9FLAO</name>
<dbReference type="RefSeq" id="WP_091866654.1">
    <property type="nucleotide sequence ID" value="NZ_FNAO01000003.1"/>
</dbReference>
<accession>A0A1G6ZSS2</accession>
<dbReference type="OrthoDB" id="9790057at2"/>
<dbReference type="PANTHER" id="PTHR30383:SF29">
    <property type="entry name" value="SGNH HYDROLASE-TYPE ESTERASE DOMAIN-CONTAINING PROTEIN"/>
    <property type="match status" value="1"/>
</dbReference>
<dbReference type="EMBL" id="FNAO01000003">
    <property type="protein sequence ID" value="SDE05738.1"/>
    <property type="molecule type" value="Genomic_DNA"/>
</dbReference>
<dbReference type="STRING" id="641691.SAMN05421636_10384"/>
<evidence type="ECO:0000313" key="3">
    <source>
        <dbReference type="EMBL" id="SDE05738.1"/>
    </source>
</evidence>
<keyword evidence="1" id="KW-0732">Signal</keyword>
<proteinExistence type="predicted"/>
<feature type="domain" description="SGNH hydrolase-type esterase" evidence="2">
    <location>
        <begin position="57"/>
        <end position="205"/>
    </location>
</feature>
<sequence length="215" mass="24670">MKFIVFTVLCLIVSIANAQDPVPFKGEVEDLQNKYDTVFDASQETIVFTGSSSIRMWRDVQERFPEHQVVNTGFGGSQASDLSFYIYDLILRFHPKKVFLYEGDNDIFAKKKPTAIIEKIQNIIEGIHRNDSTTRVVLIAAKPSIARWKLKGKYKRLNRKMAKLADDTPSVAYADVWDPMLDGNKVKQDIFIEDGLHMNAKGYQIWYDVLEPFVN</sequence>
<evidence type="ECO:0000259" key="2">
    <source>
        <dbReference type="Pfam" id="PF13472"/>
    </source>
</evidence>
<reference evidence="3 4" key="1">
    <citation type="submission" date="2016-10" db="EMBL/GenBank/DDBJ databases">
        <authorList>
            <person name="de Groot N.N."/>
        </authorList>
    </citation>
    <scope>NUCLEOTIDE SEQUENCE [LARGE SCALE GENOMIC DNA]</scope>
    <source>
        <strain evidence="3 4">DSM 23421</strain>
    </source>
</reference>
<keyword evidence="4" id="KW-1185">Reference proteome</keyword>
<dbReference type="Gene3D" id="3.40.50.1110">
    <property type="entry name" value="SGNH hydrolase"/>
    <property type="match status" value="1"/>
</dbReference>
<dbReference type="InterPro" id="IPR036514">
    <property type="entry name" value="SGNH_hydro_sf"/>
</dbReference>
<feature type="signal peptide" evidence="1">
    <location>
        <begin position="1"/>
        <end position="18"/>
    </location>
</feature>
<evidence type="ECO:0000256" key="1">
    <source>
        <dbReference type="SAM" id="SignalP"/>
    </source>
</evidence>
<dbReference type="InterPro" id="IPR013830">
    <property type="entry name" value="SGNH_hydro"/>
</dbReference>
<dbReference type="Proteomes" id="UP000199109">
    <property type="component" value="Unassembled WGS sequence"/>
</dbReference>
<organism evidence="3 4">
    <name type="scientific">Pricia antarctica</name>
    <dbReference type="NCBI Taxonomy" id="641691"/>
    <lineage>
        <taxon>Bacteria</taxon>
        <taxon>Pseudomonadati</taxon>
        <taxon>Bacteroidota</taxon>
        <taxon>Flavobacteriia</taxon>
        <taxon>Flavobacteriales</taxon>
        <taxon>Flavobacteriaceae</taxon>
        <taxon>Pricia</taxon>
    </lineage>
</organism>
<protein>
    <submittedName>
        <fullName evidence="3">Lysophospholipase L1</fullName>
    </submittedName>
</protein>
<feature type="chain" id="PRO_5011523207" evidence="1">
    <location>
        <begin position="19"/>
        <end position="215"/>
    </location>
</feature>
<dbReference type="InterPro" id="IPR051532">
    <property type="entry name" value="Ester_Hydrolysis_Enzymes"/>
</dbReference>
<dbReference type="AlphaFoldDB" id="A0A1G6ZSS2"/>
<dbReference type="GO" id="GO:0016788">
    <property type="term" value="F:hydrolase activity, acting on ester bonds"/>
    <property type="evidence" value="ECO:0007669"/>
    <property type="project" value="UniProtKB-ARBA"/>
</dbReference>
<dbReference type="PANTHER" id="PTHR30383">
    <property type="entry name" value="THIOESTERASE 1/PROTEASE 1/LYSOPHOSPHOLIPASE L1"/>
    <property type="match status" value="1"/>
</dbReference>
<dbReference type="SUPFAM" id="SSF52266">
    <property type="entry name" value="SGNH hydrolase"/>
    <property type="match status" value="1"/>
</dbReference>